<name>A0A1I6IIH1_9EURY</name>
<evidence type="ECO:0000256" key="1">
    <source>
        <dbReference type="SAM" id="MobiDB-lite"/>
    </source>
</evidence>
<reference evidence="3" key="1">
    <citation type="submission" date="2016-10" db="EMBL/GenBank/DDBJ databases">
        <authorList>
            <person name="Varghese N."/>
            <person name="Submissions S."/>
        </authorList>
    </citation>
    <scope>NUCLEOTIDE SEQUENCE [LARGE SCALE GENOMIC DNA]</scope>
    <source>
        <strain evidence="3">CGMCC 1.8711</strain>
    </source>
</reference>
<accession>A0A1I6IIH1</accession>
<gene>
    <name evidence="2" type="ORF">SAMN04488124_3256</name>
</gene>
<feature type="region of interest" description="Disordered" evidence="1">
    <location>
        <begin position="58"/>
        <end position="81"/>
    </location>
</feature>
<keyword evidence="3" id="KW-1185">Reference proteome</keyword>
<protein>
    <recommendedName>
        <fullName evidence="4">CopG family transcriptional regulator</fullName>
    </recommendedName>
</protein>
<sequence length="81" mass="9252">MNSKTSDSVSETDAGQISLPEHILERVDARVPRTNFETRDEYVAYVLEEVLARVEDAGDDEYESVDEREVQSRLKSLGYLE</sequence>
<dbReference type="OrthoDB" id="242305at2157"/>
<dbReference type="Proteomes" id="UP000243250">
    <property type="component" value="Unassembled WGS sequence"/>
</dbReference>
<dbReference type="AlphaFoldDB" id="A0A1I6IIH1"/>
<evidence type="ECO:0008006" key="4">
    <source>
        <dbReference type="Google" id="ProtNLM"/>
    </source>
</evidence>
<evidence type="ECO:0000313" key="2">
    <source>
        <dbReference type="EMBL" id="SFR66532.1"/>
    </source>
</evidence>
<organism evidence="2 3">
    <name type="scientific">Halogeometricum limi</name>
    <dbReference type="NCBI Taxonomy" id="555875"/>
    <lineage>
        <taxon>Archaea</taxon>
        <taxon>Methanobacteriati</taxon>
        <taxon>Methanobacteriota</taxon>
        <taxon>Stenosarchaea group</taxon>
        <taxon>Halobacteria</taxon>
        <taxon>Halobacteriales</taxon>
        <taxon>Haloferacaceae</taxon>
        <taxon>Halogeometricum</taxon>
    </lineage>
</organism>
<proteinExistence type="predicted"/>
<dbReference type="EMBL" id="FOYS01000006">
    <property type="protein sequence ID" value="SFR66532.1"/>
    <property type="molecule type" value="Genomic_DNA"/>
</dbReference>
<evidence type="ECO:0000313" key="3">
    <source>
        <dbReference type="Proteomes" id="UP000243250"/>
    </source>
</evidence>